<feature type="transmembrane region" description="Helical" evidence="6">
    <location>
        <begin position="32"/>
        <end position="57"/>
    </location>
</feature>
<name>A0A094JFN7_9GAMM</name>
<evidence type="ECO:0000313" key="9">
    <source>
        <dbReference type="Proteomes" id="UP000029264"/>
    </source>
</evidence>
<proteinExistence type="predicted"/>
<evidence type="ECO:0000256" key="4">
    <source>
        <dbReference type="ARBA" id="ARBA00022989"/>
    </source>
</evidence>
<keyword evidence="9" id="KW-1185">Reference proteome</keyword>
<keyword evidence="5 6" id="KW-0472">Membrane</keyword>
<gene>
    <name evidence="8" type="ORF">HR45_05985</name>
</gene>
<evidence type="ECO:0000313" key="8">
    <source>
        <dbReference type="EMBL" id="KFZ38057.1"/>
    </source>
</evidence>
<keyword evidence="2" id="KW-1003">Cell membrane</keyword>
<evidence type="ECO:0000256" key="5">
    <source>
        <dbReference type="ARBA" id="ARBA00023136"/>
    </source>
</evidence>
<dbReference type="AlphaFoldDB" id="A0A094JFN7"/>
<feature type="domain" description="Phage shock protein PspC N-terminal" evidence="7">
    <location>
        <begin position="5"/>
        <end position="63"/>
    </location>
</feature>
<evidence type="ECO:0000256" key="6">
    <source>
        <dbReference type="SAM" id="Phobius"/>
    </source>
</evidence>
<dbReference type="InterPro" id="IPR007168">
    <property type="entry name" value="Phageshock_PspC_N"/>
</dbReference>
<keyword evidence="4 6" id="KW-1133">Transmembrane helix</keyword>
<organism evidence="8 9">
    <name type="scientific">Shewanella mangrovi</name>
    <dbReference type="NCBI Taxonomy" id="1515746"/>
    <lineage>
        <taxon>Bacteria</taxon>
        <taxon>Pseudomonadati</taxon>
        <taxon>Pseudomonadota</taxon>
        <taxon>Gammaproteobacteria</taxon>
        <taxon>Alteromonadales</taxon>
        <taxon>Shewanellaceae</taxon>
        <taxon>Shewanella</taxon>
    </lineage>
</organism>
<dbReference type="Proteomes" id="UP000029264">
    <property type="component" value="Unassembled WGS sequence"/>
</dbReference>
<dbReference type="STRING" id="1515746.HR45_05985"/>
<accession>A0A094JFN7</accession>
<comment type="caution">
    <text evidence="8">The sequence shown here is derived from an EMBL/GenBank/DDBJ whole genome shotgun (WGS) entry which is preliminary data.</text>
</comment>
<dbReference type="PANTHER" id="PTHR33885">
    <property type="entry name" value="PHAGE SHOCK PROTEIN C"/>
    <property type="match status" value="1"/>
</dbReference>
<dbReference type="GO" id="GO:0005886">
    <property type="term" value="C:plasma membrane"/>
    <property type="evidence" value="ECO:0007669"/>
    <property type="project" value="UniProtKB-SubCell"/>
</dbReference>
<dbReference type="NCBIfam" id="TIGR02978">
    <property type="entry name" value="phageshock_pspC"/>
    <property type="match status" value="1"/>
</dbReference>
<dbReference type="RefSeq" id="WP_037440688.1">
    <property type="nucleotide sequence ID" value="NZ_JPEO01000003.1"/>
</dbReference>
<dbReference type="PANTHER" id="PTHR33885:SF3">
    <property type="entry name" value="PHAGE SHOCK PROTEIN C"/>
    <property type="match status" value="1"/>
</dbReference>
<dbReference type="InterPro" id="IPR014320">
    <property type="entry name" value="Phageshock_PspC"/>
</dbReference>
<dbReference type="EMBL" id="JPEO01000003">
    <property type="protein sequence ID" value="KFZ38057.1"/>
    <property type="molecule type" value="Genomic_DNA"/>
</dbReference>
<evidence type="ECO:0000256" key="1">
    <source>
        <dbReference type="ARBA" id="ARBA00004162"/>
    </source>
</evidence>
<keyword evidence="3 6" id="KW-0812">Transmembrane</keyword>
<protein>
    <submittedName>
        <fullName evidence="8">Phage-shock protein</fullName>
    </submittedName>
</protein>
<evidence type="ECO:0000259" key="7">
    <source>
        <dbReference type="Pfam" id="PF04024"/>
    </source>
</evidence>
<dbReference type="OrthoDB" id="7359894at2"/>
<comment type="subcellular location">
    <subcellularLocation>
        <location evidence="1">Cell membrane</location>
        <topology evidence="1">Single-pass membrane protein</topology>
    </subcellularLocation>
</comment>
<sequence length="127" mass="14318">MKDKRTLYRNRKAGKVAGVCAGIAEYFNLETWLVRVAVVSIFLLGGSGVVFVAYIALWMILDEKPLNADNDPTDLSVKKKVWQAGEPAKQALQDVSAKFHTLESRLRAIETYVTSDQYELKRQINNL</sequence>
<evidence type="ECO:0000256" key="2">
    <source>
        <dbReference type="ARBA" id="ARBA00022475"/>
    </source>
</evidence>
<dbReference type="Pfam" id="PF04024">
    <property type="entry name" value="PspC"/>
    <property type="match status" value="1"/>
</dbReference>
<evidence type="ECO:0000256" key="3">
    <source>
        <dbReference type="ARBA" id="ARBA00022692"/>
    </source>
</evidence>
<reference evidence="8 9" key="1">
    <citation type="submission" date="2014-06" db="EMBL/GenBank/DDBJ databases">
        <title>Shewanella sp. YQH10.</title>
        <authorList>
            <person name="Liu Y."/>
            <person name="Zeng R."/>
        </authorList>
    </citation>
    <scope>NUCLEOTIDE SEQUENCE [LARGE SCALE GENOMIC DNA]</scope>
    <source>
        <strain evidence="8 9">YQH10</strain>
    </source>
</reference>
<dbReference type="InterPro" id="IPR052027">
    <property type="entry name" value="PspC"/>
</dbReference>
<dbReference type="eggNOG" id="COG1983">
    <property type="taxonomic scope" value="Bacteria"/>
</dbReference>